<dbReference type="Gene3D" id="3.30.70.270">
    <property type="match status" value="1"/>
</dbReference>
<dbReference type="InterPro" id="IPR050469">
    <property type="entry name" value="Diguanylate_Cyclase"/>
</dbReference>
<dbReference type="Pfam" id="PF08668">
    <property type="entry name" value="HDOD"/>
    <property type="match status" value="1"/>
</dbReference>
<accession>A0ABQ6A138</accession>
<dbReference type="SMART" id="SM00267">
    <property type="entry name" value="GGDEF"/>
    <property type="match status" value="1"/>
</dbReference>
<evidence type="ECO:0000313" key="7">
    <source>
        <dbReference type="Proteomes" id="UP001156682"/>
    </source>
</evidence>
<protein>
    <recommendedName>
        <fullName evidence="1">diguanylate cyclase</fullName>
        <ecNumber evidence="1">2.7.7.65</ecNumber>
    </recommendedName>
</protein>
<dbReference type="PANTHER" id="PTHR45138:SF9">
    <property type="entry name" value="DIGUANYLATE CYCLASE DGCM-RELATED"/>
    <property type="match status" value="1"/>
</dbReference>
<dbReference type="Proteomes" id="UP001156682">
    <property type="component" value="Unassembled WGS sequence"/>
</dbReference>
<name>A0ABQ6A138_9GAMM</name>
<dbReference type="SUPFAM" id="SSF109604">
    <property type="entry name" value="HD-domain/PDEase-like"/>
    <property type="match status" value="1"/>
</dbReference>
<dbReference type="PANTHER" id="PTHR45138">
    <property type="entry name" value="REGULATORY COMPONENTS OF SENSORY TRANSDUCTION SYSTEM"/>
    <property type="match status" value="1"/>
</dbReference>
<feature type="domain" description="GGDEF" evidence="4">
    <location>
        <begin position="368"/>
        <end position="510"/>
    </location>
</feature>
<evidence type="ECO:0000313" key="6">
    <source>
        <dbReference type="EMBL" id="GLR64992.1"/>
    </source>
</evidence>
<dbReference type="NCBIfam" id="TIGR00254">
    <property type="entry name" value="GGDEF"/>
    <property type="match status" value="1"/>
</dbReference>
<dbReference type="PROSITE" id="PS50887">
    <property type="entry name" value="GGDEF"/>
    <property type="match status" value="1"/>
</dbReference>
<dbReference type="InterPro" id="IPR043128">
    <property type="entry name" value="Rev_trsase/Diguanyl_cyclase"/>
</dbReference>
<evidence type="ECO:0000256" key="1">
    <source>
        <dbReference type="ARBA" id="ARBA00012528"/>
    </source>
</evidence>
<comment type="caution">
    <text evidence="6">The sequence shown here is derived from an EMBL/GenBank/DDBJ whole genome shotgun (WGS) entry which is preliminary data.</text>
</comment>
<gene>
    <name evidence="6" type="ORF">GCM10007878_24300</name>
</gene>
<dbReference type="InterPro" id="IPR013976">
    <property type="entry name" value="HDOD"/>
</dbReference>
<dbReference type="RefSeq" id="WP_027851460.1">
    <property type="nucleotide sequence ID" value="NZ_BSOR01000041.1"/>
</dbReference>
<dbReference type="InterPro" id="IPR000160">
    <property type="entry name" value="GGDEF_dom"/>
</dbReference>
<evidence type="ECO:0000256" key="3">
    <source>
        <dbReference type="SAM" id="Coils"/>
    </source>
</evidence>
<dbReference type="Gene3D" id="1.10.3210.10">
    <property type="entry name" value="Hypothetical protein af1432"/>
    <property type="match status" value="1"/>
</dbReference>
<proteinExistence type="predicted"/>
<evidence type="ECO:0000259" key="4">
    <source>
        <dbReference type="PROSITE" id="PS50887"/>
    </source>
</evidence>
<evidence type="ECO:0000259" key="5">
    <source>
        <dbReference type="PROSITE" id="PS51833"/>
    </source>
</evidence>
<dbReference type="PROSITE" id="PS51833">
    <property type="entry name" value="HDOD"/>
    <property type="match status" value="1"/>
</dbReference>
<dbReference type="InterPro" id="IPR029787">
    <property type="entry name" value="Nucleotide_cyclase"/>
</dbReference>
<comment type="catalytic activity">
    <reaction evidence="2">
        <text>2 GTP = 3',3'-c-di-GMP + 2 diphosphate</text>
        <dbReference type="Rhea" id="RHEA:24898"/>
        <dbReference type="ChEBI" id="CHEBI:33019"/>
        <dbReference type="ChEBI" id="CHEBI:37565"/>
        <dbReference type="ChEBI" id="CHEBI:58805"/>
        <dbReference type="EC" id="2.7.7.65"/>
    </reaction>
</comment>
<keyword evidence="3" id="KW-0175">Coiled coil</keyword>
<dbReference type="CDD" id="cd01949">
    <property type="entry name" value="GGDEF"/>
    <property type="match status" value="1"/>
</dbReference>
<organism evidence="6 7">
    <name type="scientific">Marinospirillum insulare</name>
    <dbReference type="NCBI Taxonomy" id="217169"/>
    <lineage>
        <taxon>Bacteria</taxon>
        <taxon>Pseudomonadati</taxon>
        <taxon>Pseudomonadota</taxon>
        <taxon>Gammaproteobacteria</taxon>
        <taxon>Oceanospirillales</taxon>
        <taxon>Oceanospirillaceae</taxon>
        <taxon>Marinospirillum</taxon>
    </lineage>
</organism>
<dbReference type="EMBL" id="BSOR01000041">
    <property type="protein sequence ID" value="GLR64992.1"/>
    <property type="molecule type" value="Genomic_DNA"/>
</dbReference>
<dbReference type="SUPFAM" id="SSF55073">
    <property type="entry name" value="Nucleotide cyclase"/>
    <property type="match status" value="1"/>
</dbReference>
<sequence>MPDFTAPVMPATLLEKLKGCKTLPSLPIIALKIIELARSPSAGTSDLAQLIASDPSLSTKILAAANSVFYGSDEHGTLQHAINRLGMDSALSLALSFGLTRHSKQKTNGMCLDTFWKRSVISGMVVREIKKQLKLTFDVETIFLAAIIQDIGMLALNELDPDIYGVIFHSSRSHRQLASFEEREYGTCHAQVGYWLGTHWGLPAKYTQLIATSHLAAKKIPSHAIAEKVLALSGLLADPWISHNQEMAMTLAYQASQEYLGMSEQQFSLLLVGIQDKLPEVAKLFEIKTPAKIDTFKLLQEAKQLLVERNLRMMQKLEKQQKEIDELRKNSKKLQEQLKKDPLTGIYNRQYTEKQLNKYFKTMPSIDNSLAVIFIDLDFFKTINDQYGHAIGDAALCAFASTLEQEVDIGSMAGRYGGEEFVVLMPGYGQKAALTFAKRLQEHLATTPLLSHNKEDIYISASMGLAVHDLTETDDKQLQFEDADSLVKAADQAMYSAKRTGRNRILLYTQEGYQDLST</sequence>
<dbReference type="EC" id="2.7.7.65" evidence="1"/>
<evidence type="ECO:0000256" key="2">
    <source>
        <dbReference type="ARBA" id="ARBA00034247"/>
    </source>
</evidence>
<dbReference type="Pfam" id="PF00990">
    <property type="entry name" value="GGDEF"/>
    <property type="match status" value="1"/>
</dbReference>
<reference evidence="7" key="1">
    <citation type="journal article" date="2019" name="Int. J. Syst. Evol. Microbiol.">
        <title>The Global Catalogue of Microorganisms (GCM) 10K type strain sequencing project: providing services to taxonomists for standard genome sequencing and annotation.</title>
        <authorList>
            <consortium name="The Broad Institute Genomics Platform"/>
            <consortium name="The Broad Institute Genome Sequencing Center for Infectious Disease"/>
            <person name="Wu L."/>
            <person name="Ma J."/>
        </authorList>
    </citation>
    <scope>NUCLEOTIDE SEQUENCE [LARGE SCALE GENOMIC DNA]</scope>
    <source>
        <strain evidence="7">NBRC 100033</strain>
    </source>
</reference>
<feature type="coiled-coil region" evidence="3">
    <location>
        <begin position="303"/>
        <end position="337"/>
    </location>
</feature>
<feature type="domain" description="HDOD" evidence="5">
    <location>
        <begin position="23"/>
        <end position="216"/>
    </location>
</feature>
<keyword evidence="7" id="KW-1185">Reference proteome</keyword>